<dbReference type="EMBL" id="CAEY01000457">
    <property type="status" value="NOT_ANNOTATED_CDS"/>
    <property type="molecule type" value="Genomic_DNA"/>
</dbReference>
<dbReference type="Proteomes" id="UP000015104">
    <property type="component" value="Unassembled WGS sequence"/>
</dbReference>
<protein>
    <submittedName>
        <fullName evidence="1">Uncharacterized protein</fullName>
    </submittedName>
</protein>
<dbReference type="EnsemblMetazoa" id="tetur01g08500.1">
    <property type="protein sequence ID" value="tetur01g08500.1"/>
    <property type="gene ID" value="tetur01g08500"/>
</dbReference>
<dbReference type="HOGENOM" id="CLU_3360278_0_0_1"/>
<dbReference type="AlphaFoldDB" id="T1JRX5"/>
<accession>T1JRX5</accession>
<evidence type="ECO:0000313" key="1">
    <source>
        <dbReference type="EnsemblMetazoa" id="tetur01g08500.1"/>
    </source>
</evidence>
<organism evidence="1 2">
    <name type="scientific">Tetranychus urticae</name>
    <name type="common">Two-spotted spider mite</name>
    <dbReference type="NCBI Taxonomy" id="32264"/>
    <lineage>
        <taxon>Eukaryota</taxon>
        <taxon>Metazoa</taxon>
        <taxon>Ecdysozoa</taxon>
        <taxon>Arthropoda</taxon>
        <taxon>Chelicerata</taxon>
        <taxon>Arachnida</taxon>
        <taxon>Acari</taxon>
        <taxon>Acariformes</taxon>
        <taxon>Trombidiformes</taxon>
        <taxon>Prostigmata</taxon>
        <taxon>Eleutherengona</taxon>
        <taxon>Raphignathae</taxon>
        <taxon>Tetranychoidea</taxon>
        <taxon>Tetranychidae</taxon>
        <taxon>Tetranychus</taxon>
    </lineage>
</organism>
<proteinExistence type="predicted"/>
<name>T1JRX5_TETUR</name>
<reference evidence="2" key="1">
    <citation type="submission" date="2011-08" db="EMBL/GenBank/DDBJ databases">
        <authorList>
            <person name="Rombauts S."/>
        </authorList>
    </citation>
    <scope>NUCLEOTIDE SEQUENCE</scope>
    <source>
        <strain evidence="2">London</strain>
    </source>
</reference>
<evidence type="ECO:0000313" key="2">
    <source>
        <dbReference type="Proteomes" id="UP000015104"/>
    </source>
</evidence>
<reference evidence="1" key="2">
    <citation type="submission" date="2015-06" db="UniProtKB">
        <authorList>
            <consortium name="EnsemblMetazoa"/>
        </authorList>
    </citation>
    <scope>IDENTIFICATION</scope>
</reference>
<keyword evidence="2" id="KW-1185">Reference proteome</keyword>
<sequence>MLLFLKTWQNKKQNSNKSRCFHERDKMEKHLITHLW</sequence>